<dbReference type="InterPro" id="IPR009057">
    <property type="entry name" value="Homeodomain-like_sf"/>
</dbReference>
<dbReference type="GO" id="GO:0030198">
    <property type="term" value="P:extracellular matrix organization"/>
    <property type="evidence" value="ECO:0007669"/>
    <property type="project" value="TreeGrafter"/>
</dbReference>
<dbReference type="PANTHER" id="PTHR13723:SF16">
    <property type="entry name" value="THROMBOSPONDIN TYPE-1 DOMAIN-CONTAINING PROTEIN 4"/>
    <property type="match status" value="1"/>
</dbReference>
<keyword evidence="15" id="KW-1185">Reference proteome</keyword>
<feature type="transmembrane region" description="Helical" evidence="12">
    <location>
        <begin position="1923"/>
        <end position="1944"/>
    </location>
</feature>
<keyword evidence="8" id="KW-0560">Oxidoreductase</keyword>
<feature type="region of interest" description="Disordered" evidence="11">
    <location>
        <begin position="1"/>
        <end position="122"/>
    </location>
</feature>
<feature type="region of interest" description="Disordered" evidence="11">
    <location>
        <begin position="729"/>
        <end position="748"/>
    </location>
</feature>
<dbReference type="Gene3D" id="3.30.70.270">
    <property type="match status" value="1"/>
</dbReference>
<dbReference type="SUPFAM" id="SSF82895">
    <property type="entry name" value="TSP-1 type 1 repeat"/>
    <property type="match status" value="5"/>
</dbReference>
<keyword evidence="6" id="KW-0732">Signal</keyword>
<dbReference type="GO" id="GO:0004523">
    <property type="term" value="F:RNA-DNA hybrid ribonuclease activity"/>
    <property type="evidence" value="ECO:0007669"/>
    <property type="project" value="UniProtKB-EC"/>
</dbReference>
<feature type="compositionally biased region" description="Polar residues" evidence="11">
    <location>
        <begin position="104"/>
        <end position="122"/>
    </location>
</feature>
<dbReference type="SUPFAM" id="SSF51735">
    <property type="entry name" value="NAD(P)-binding Rossmann-fold domains"/>
    <property type="match status" value="1"/>
</dbReference>
<evidence type="ECO:0000256" key="3">
    <source>
        <dbReference type="ARBA" id="ARBA00010879"/>
    </source>
</evidence>
<evidence type="ECO:0000256" key="9">
    <source>
        <dbReference type="ARBA" id="ARBA00023027"/>
    </source>
</evidence>
<feature type="transmembrane region" description="Helical" evidence="12">
    <location>
        <begin position="1842"/>
        <end position="1861"/>
    </location>
</feature>
<feature type="compositionally biased region" description="Basic residues" evidence="11">
    <location>
        <begin position="40"/>
        <end position="64"/>
    </location>
</feature>
<dbReference type="InterPro" id="IPR043502">
    <property type="entry name" value="DNA/RNA_pol_sf"/>
</dbReference>
<feature type="coiled-coil region" evidence="10">
    <location>
        <begin position="296"/>
        <end position="323"/>
    </location>
</feature>
<sequence>MNRVSCVRRGGSTRISPGMYGYGKMPYVVSSQRDSGHKVYSQRKSRSPSHHRYNSYRQQQKKYRNTQQSPTQNTHHSMSQTASWVPLHQPGSVLLSPGEPHSPGTLTSGFSQASAPGSSHNQNLLPASSCSGAASQYKMCNMNSCPLASRNIRDIQCSSYNNHPFMGRLYEWEPFNEVPGDQLCELNCRAIGYRFYVRQSERVIDGTPCGQNDTAICVAGTCQVGQRTPWGAQKKRFFICISEFKNGINASIASGRQGERYWVCHLEGGKKIRRLGGGMRKFRIVSRGRAKKKWDMDRTEENRQEYKELQRRVKRKVSKAKQKAYDELYTRLDTSEGQKDLYRLARQRDRDGKDVQQVRVIKDRDGKVLTSEESVQWRWKEYFEELMNEENEREKREEGVNSVEQKVDKIRKDEVRKALKRMKSGKAVGPDDIQEVWKYLGEAAVEFLTSLFNRVLESEKMPEEWRRSVLVPIFKNRIFKKGDEQSCSNYRGIKLMRHTMKLWERVVEASLRKVVEICEQQYGFMPRKSTTDAIFALRILMEKYRDGQRELHCVFVDLEEAYDRVPREELWYCMRKSGVAEKYVRVVQDMYERSRTVVKCAVGQTEEFKVEVGLHQGSALSPFLFAIVMDQLSEEVRQESPWTMMFADDIVICSESREQVEENLERWRFALERRGMKVSHSKTEYMCVNETEGSGTVRLQGEDVKKVQEFKYFKYQSNGECGKEYKRHLSTTSNSQTPNSTMAKTKELSKDTRNKIIDLHQAGKTESAIGKQLGVKKSTVGAIIRRWKTYKTTDNLPRSGAPRKISPRGVKMITRTVSKNPRTTQGDLVNDLQRAGTKVTKATISNTLRRQGLKSCSARRVPLLKPVHVRARLKFAREHLDDPEEDWENVICFPLAGFRNGLTLYVITLSLQPTHWLIYTKLRRATKMPSHADLMAVLGFFLVGNIRREVVKDLRKGNESPGCDELLGSGKVLDKCGVCGGDNTACRLVSGLFQHSLSKVGYHKIVEIPQGATKINITEMVKSQNYLALRSRSGRSIINGNWAIDRPGKYEGGGTLFTYRRPNEISSTAGESFLAEGPTNEILDVYMIYQQPNPRVHYEYILPSENSVSTTANTEEGNTVTGGAGYDQYGRRPDQDGHERTGGHRTPPHIPDNQVPPRRHREHNWKLTDTTDCSVTCGRAHRRSPAMSSHAPAFWDIGEWSECSKTCGLGMQHRQILCRQFYINRTLTVPAKRCEHLDRPESSSTCQLKICSEWQIRSEWSSCSMPCGVGQRTREVRCVSNVGDIVEDEECNMNLRPRDIENCDMGPCAKSWFYTDWGEQCSAECGFGVRSRGVVCLSNLVSSVPLEGCGTERPPLAQPCNNGPCESRIEWFTGPWGQCSAACGTGSQQRTVVCMMKSEESYVVMPLYECSSLDKPLSQQSCAVKACGAKWYYTDWSACSKTCEGGFRVREVRCLSDDMMPSEGCEEQLKPEDKEECNMEPCVPQIGALIELYSTIMKGVETNISTATWWSRPACVCTITIRRHAVPRVREWHRDSRHTGATDRTDATLKGNTVDSSHLCVIKMHVDKYVITGGGGYFGFRLACALSKKSFRVVLFDVRPPGEALPEGVEFIQGDVRDLSQVINALHGADCVFHIASYGMSGREQLNRKLIEEVNVQGTENIIQACVDLRVPRLVYTSTFNVVFGGQVIKKGDETLPYLPLHLHPDHYSRTKSVAETRVLKANGSPLAGEGGILRTCALRPAGIYGPGEERHLPRIVGYIEKGLFRFVYGDPESLVEFVHVENLVSAHELAAEALTERHQHHAAGQAYFISDGRPINNFEFFRPLVEGLGYSFPKLRLPVSLIYIFAFLTEIVHGAISHVYNFQPLLTRAEVYKTGVTHYFSIEKARTELGYSPKEYDLGEVVEWFRIRGYGKKQVTSPVKKLILDVVLVLIIVALVLSFLPIVGQ</sequence>
<evidence type="ECO:0000313" key="15">
    <source>
        <dbReference type="Proteomes" id="UP001274896"/>
    </source>
</evidence>
<keyword evidence="9" id="KW-0520">NAD</keyword>
<dbReference type="GO" id="GO:0006313">
    <property type="term" value="P:DNA transposition"/>
    <property type="evidence" value="ECO:0007669"/>
    <property type="project" value="InterPro"/>
</dbReference>
<dbReference type="InterPro" id="IPR050439">
    <property type="entry name" value="ADAMTS_ADAMTS-like"/>
</dbReference>
<dbReference type="GO" id="GO:0015074">
    <property type="term" value="P:DNA integration"/>
    <property type="evidence" value="ECO:0007669"/>
    <property type="project" value="InterPro"/>
</dbReference>
<feature type="region of interest" description="Disordered" evidence="11">
    <location>
        <begin position="1109"/>
        <end position="1159"/>
    </location>
</feature>
<feature type="compositionally biased region" description="Polar residues" evidence="11">
    <location>
        <begin position="1109"/>
        <end position="1119"/>
    </location>
</feature>
<comment type="subcellular location">
    <subcellularLocation>
        <location evidence="1">Secreted</location>
    </subcellularLocation>
</comment>
<dbReference type="GO" id="GO:0004222">
    <property type="term" value="F:metalloendopeptidase activity"/>
    <property type="evidence" value="ECO:0007669"/>
    <property type="project" value="TreeGrafter"/>
</dbReference>
<comment type="similarity">
    <text evidence="3">Belongs to the beta type-B retroviral polymerase family. HERV class-II K(HML-2) pol subfamily.</text>
</comment>
<dbReference type="GO" id="GO:0005576">
    <property type="term" value="C:extracellular region"/>
    <property type="evidence" value="ECO:0007669"/>
    <property type="project" value="UniProtKB-SubCell"/>
</dbReference>
<dbReference type="InterPro" id="IPR010294">
    <property type="entry name" value="ADAMTS_spacer1"/>
</dbReference>
<evidence type="ECO:0000256" key="12">
    <source>
        <dbReference type="SAM" id="Phobius"/>
    </source>
</evidence>
<dbReference type="Gene3D" id="2.60.120.830">
    <property type="match status" value="1"/>
</dbReference>
<evidence type="ECO:0000256" key="4">
    <source>
        <dbReference type="ARBA" id="ARBA00012180"/>
    </source>
</evidence>
<evidence type="ECO:0000256" key="11">
    <source>
        <dbReference type="SAM" id="MobiDB-lite"/>
    </source>
</evidence>
<dbReference type="InterPro" id="IPR000477">
    <property type="entry name" value="RT_dom"/>
</dbReference>
<dbReference type="Pfam" id="PF05986">
    <property type="entry name" value="ADAMTS_spacer1"/>
    <property type="match status" value="1"/>
</dbReference>
<dbReference type="InterPro" id="IPR057667">
    <property type="entry name" value="HTH_SB"/>
</dbReference>
<dbReference type="SUPFAM" id="SSF56672">
    <property type="entry name" value="DNA/RNA polymerases"/>
    <property type="match status" value="1"/>
</dbReference>
<dbReference type="FunFam" id="2.20.100.10:FF:000005">
    <property type="entry name" value="ADAM metallopeptidase with thrombospondin type 1 motif 9"/>
    <property type="match status" value="3"/>
</dbReference>
<accession>A0AAE0RCE5</accession>
<dbReference type="InterPro" id="IPR036388">
    <property type="entry name" value="WH-like_DNA-bd_sf"/>
</dbReference>
<dbReference type="InterPro" id="IPR000884">
    <property type="entry name" value="TSP1_rpt"/>
</dbReference>
<dbReference type="Pfam" id="PF25787">
    <property type="entry name" value="HTH_SB"/>
    <property type="match status" value="1"/>
</dbReference>
<dbReference type="PROSITE" id="PS50092">
    <property type="entry name" value="TSP1"/>
    <property type="match status" value="5"/>
</dbReference>
<dbReference type="Pfam" id="PF00078">
    <property type="entry name" value="RVT_1"/>
    <property type="match status" value="1"/>
</dbReference>
<feature type="compositionally biased region" description="Basic and acidic residues" evidence="11">
    <location>
        <begin position="1129"/>
        <end position="1142"/>
    </location>
</feature>
<comment type="similarity">
    <text evidence="2">Belongs to the 3-beta-HSD family.</text>
</comment>
<evidence type="ECO:0000256" key="10">
    <source>
        <dbReference type="SAM" id="Coils"/>
    </source>
</evidence>
<dbReference type="InterPro" id="IPR036383">
    <property type="entry name" value="TSP1_rpt_sf"/>
</dbReference>
<gene>
    <name evidence="14" type="ORF">QTP70_032946</name>
</gene>
<dbReference type="InterPro" id="IPR036291">
    <property type="entry name" value="NAD(P)-bd_dom_sf"/>
</dbReference>
<dbReference type="InterPro" id="IPR002492">
    <property type="entry name" value="Transposase_Tc1-like"/>
</dbReference>
<dbReference type="GO" id="GO:0016616">
    <property type="term" value="F:oxidoreductase activity, acting on the CH-OH group of donors, NAD or NADP as acceptor"/>
    <property type="evidence" value="ECO:0007669"/>
    <property type="project" value="InterPro"/>
</dbReference>
<dbReference type="Gene3D" id="3.40.50.720">
    <property type="entry name" value="NAD(P)-binding Rossmann-like Domain"/>
    <property type="match status" value="1"/>
</dbReference>
<dbReference type="FunFam" id="3.40.50.720:FF:000138">
    <property type="entry name" value="Short-chain dehydrogenase/reductase family 42E member 1"/>
    <property type="match status" value="1"/>
</dbReference>
<reference evidence="14" key="1">
    <citation type="submission" date="2023-06" db="EMBL/GenBank/DDBJ databases">
        <title>Male Hemibagrus guttatus genome.</title>
        <authorList>
            <person name="Bian C."/>
        </authorList>
    </citation>
    <scope>NUCLEOTIDE SEQUENCE</scope>
    <source>
        <strain evidence="14">Male_cb2023</strain>
        <tissue evidence="14">Muscle</tissue>
    </source>
</reference>
<keyword evidence="10" id="KW-0175">Coiled coil</keyword>
<dbReference type="GO" id="GO:0031012">
    <property type="term" value="C:extracellular matrix"/>
    <property type="evidence" value="ECO:0007669"/>
    <property type="project" value="TreeGrafter"/>
</dbReference>
<feature type="domain" description="Reverse transcriptase" evidence="13">
    <location>
        <begin position="459"/>
        <end position="704"/>
    </location>
</feature>
<protein>
    <recommendedName>
        <fullName evidence="4">ribonuclease H</fullName>
        <ecNumber evidence="4">3.1.26.4</ecNumber>
    </recommendedName>
</protein>
<dbReference type="Gene3D" id="2.20.100.10">
    <property type="entry name" value="Thrombospondin type-1 (TSP1) repeat"/>
    <property type="match status" value="5"/>
</dbReference>
<dbReference type="PANTHER" id="PTHR13723">
    <property type="entry name" value="ADAMTS A DISINTEGRIN AND METALLOPROTEASE WITH THROMBOSPONDIN MOTIFS PROTEASE"/>
    <property type="match status" value="1"/>
</dbReference>
<dbReference type="EMBL" id="JAUCMX010000004">
    <property type="protein sequence ID" value="KAK3549128.1"/>
    <property type="molecule type" value="Genomic_DNA"/>
</dbReference>
<comment type="caution">
    <text evidence="14">The sequence shown here is derived from an EMBL/GenBank/DDBJ whole genome shotgun (WGS) entry which is preliminary data.</text>
</comment>
<keyword evidence="7" id="KW-0677">Repeat</keyword>
<feature type="compositionally biased region" description="Low complexity" evidence="11">
    <location>
        <begin position="730"/>
        <end position="741"/>
    </location>
</feature>
<proteinExistence type="inferred from homology"/>
<organism evidence="14 15">
    <name type="scientific">Hemibagrus guttatus</name>
    <dbReference type="NCBI Taxonomy" id="175788"/>
    <lineage>
        <taxon>Eukaryota</taxon>
        <taxon>Metazoa</taxon>
        <taxon>Chordata</taxon>
        <taxon>Craniata</taxon>
        <taxon>Vertebrata</taxon>
        <taxon>Euteleostomi</taxon>
        <taxon>Actinopterygii</taxon>
        <taxon>Neopterygii</taxon>
        <taxon>Teleostei</taxon>
        <taxon>Ostariophysi</taxon>
        <taxon>Siluriformes</taxon>
        <taxon>Bagridae</taxon>
        <taxon>Hemibagrus</taxon>
    </lineage>
</organism>
<dbReference type="GO" id="GO:0006694">
    <property type="term" value="P:steroid biosynthetic process"/>
    <property type="evidence" value="ECO:0007669"/>
    <property type="project" value="InterPro"/>
</dbReference>
<evidence type="ECO:0000256" key="7">
    <source>
        <dbReference type="ARBA" id="ARBA00022737"/>
    </source>
</evidence>
<dbReference type="PROSITE" id="PS50878">
    <property type="entry name" value="RT_POL"/>
    <property type="match status" value="1"/>
</dbReference>
<dbReference type="InterPro" id="IPR043128">
    <property type="entry name" value="Rev_trsase/Diguanyl_cyclase"/>
</dbReference>
<dbReference type="InterPro" id="IPR002225">
    <property type="entry name" value="3Beta_OHSteriod_DH/Estase"/>
</dbReference>
<dbReference type="Pfam" id="PF01498">
    <property type="entry name" value="HTH_Tnp_Tc3_2"/>
    <property type="match status" value="1"/>
</dbReference>
<dbReference type="FunFam" id="2.60.120.830:FF:000001">
    <property type="entry name" value="A disintegrin and metalloproteinase with thrombospondin motifs 1"/>
    <property type="match status" value="1"/>
</dbReference>
<dbReference type="Proteomes" id="UP001274896">
    <property type="component" value="Unassembled WGS sequence"/>
</dbReference>
<evidence type="ECO:0000256" key="1">
    <source>
        <dbReference type="ARBA" id="ARBA00004613"/>
    </source>
</evidence>
<dbReference type="Gene3D" id="1.10.10.10">
    <property type="entry name" value="Winged helix-like DNA-binding domain superfamily/Winged helix DNA-binding domain"/>
    <property type="match status" value="2"/>
</dbReference>
<dbReference type="SUPFAM" id="SSF46689">
    <property type="entry name" value="Homeodomain-like"/>
    <property type="match status" value="1"/>
</dbReference>
<evidence type="ECO:0000256" key="5">
    <source>
        <dbReference type="ARBA" id="ARBA00022525"/>
    </source>
</evidence>
<evidence type="ECO:0000256" key="2">
    <source>
        <dbReference type="ARBA" id="ARBA00009219"/>
    </source>
</evidence>
<name>A0AAE0RCE5_9TELE</name>
<evidence type="ECO:0000313" key="14">
    <source>
        <dbReference type="EMBL" id="KAK3549128.1"/>
    </source>
</evidence>
<dbReference type="Pfam" id="PF01073">
    <property type="entry name" value="3Beta_HSD"/>
    <property type="match status" value="1"/>
</dbReference>
<feature type="compositionally biased region" description="Polar residues" evidence="11">
    <location>
        <begin position="65"/>
        <end position="83"/>
    </location>
</feature>
<dbReference type="EC" id="3.1.26.4" evidence="4"/>
<keyword evidence="5" id="KW-0964">Secreted</keyword>
<evidence type="ECO:0000256" key="8">
    <source>
        <dbReference type="ARBA" id="ARBA00023002"/>
    </source>
</evidence>
<dbReference type="Pfam" id="PF19030">
    <property type="entry name" value="TSP1_ADAMTS"/>
    <property type="match status" value="5"/>
</dbReference>
<evidence type="ECO:0000256" key="6">
    <source>
        <dbReference type="ARBA" id="ARBA00022729"/>
    </source>
</evidence>
<dbReference type="SMART" id="SM00209">
    <property type="entry name" value="TSP1"/>
    <property type="match status" value="5"/>
</dbReference>
<dbReference type="GO" id="GO:0003677">
    <property type="term" value="F:DNA binding"/>
    <property type="evidence" value="ECO:0007669"/>
    <property type="project" value="InterPro"/>
</dbReference>
<keyword evidence="12" id="KW-0812">Transmembrane</keyword>
<evidence type="ECO:0000259" key="13">
    <source>
        <dbReference type="PROSITE" id="PS50878"/>
    </source>
</evidence>
<dbReference type="CDD" id="cd01650">
    <property type="entry name" value="RT_nLTR_like"/>
    <property type="match status" value="1"/>
</dbReference>
<keyword evidence="12" id="KW-1133">Transmembrane helix</keyword>
<keyword evidence="12" id="KW-0472">Membrane</keyword>
<dbReference type="GO" id="GO:0006508">
    <property type="term" value="P:proteolysis"/>
    <property type="evidence" value="ECO:0007669"/>
    <property type="project" value="TreeGrafter"/>
</dbReference>